<dbReference type="AlphaFoldDB" id="A0AAN1C4S3"/>
<protein>
    <recommendedName>
        <fullName evidence="1">KilA-N DNA-binding domain-containing protein</fullName>
    </recommendedName>
</protein>
<evidence type="ECO:0000313" key="3">
    <source>
        <dbReference type="Proteomes" id="UP000195540"/>
    </source>
</evidence>
<accession>A0AAN1C4S3</accession>
<sequence>MSNSVKSIPAIMHNGIPVVTTELLAELYDTKSNNIKVNHSRNAGRFIEGKHYFKVIGNALKNLRVTLSNLQISPKARSLILWTERGAARHAKMLDTDKAWDVFELMEDHYFNKGKNEVVVSTRPITQREKDAHNINALFNHYDVFYSAWKSEIYPMLRQLESPLAGRLVDRFQDGYAFLMNLRRDINGRLQEGELPRICR</sequence>
<dbReference type="Pfam" id="PF10543">
    <property type="entry name" value="ORF6N"/>
    <property type="match status" value="1"/>
</dbReference>
<evidence type="ECO:0000259" key="1">
    <source>
        <dbReference type="Pfam" id="PF10543"/>
    </source>
</evidence>
<reference evidence="2 3" key="1">
    <citation type="submission" date="2017-05" db="EMBL/GenBank/DDBJ databases">
        <title>Whole genome sequencing of Proteus mirabilis AR_0155.</title>
        <authorList>
            <person name="Conlan S."/>
            <person name="Thomas P.J."/>
            <person name="Mullikin J."/>
            <person name="Frank K.M."/>
            <person name="Segre J.A."/>
        </authorList>
    </citation>
    <scope>NUCLEOTIDE SEQUENCE [LARGE SCALE GENOMIC DNA]</scope>
    <source>
        <strain evidence="2 3">AR_0155</strain>
    </source>
</reference>
<organism evidence="2 3">
    <name type="scientific">Proteus mirabilis</name>
    <dbReference type="NCBI Taxonomy" id="584"/>
    <lineage>
        <taxon>Bacteria</taxon>
        <taxon>Pseudomonadati</taxon>
        <taxon>Pseudomonadota</taxon>
        <taxon>Gammaproteobacteria</taxon>
        <taxon>Enterobacterales</taxon>
        <taxon>Morganellaceae</taxon>
        <taxon>Proteus</taxon>
    </lineage>
</organism>
<feature type="domain" description="KilA-N DNA-binding" evidence="1">
    <location>
        <begin position="11"/>
        <end position="93"/>
    </location>
</feature>
<proteinExistence type="predicted"/>
<name>A0AAN1C4S3_PROMI</name>
<dbReference type="Proteomes" id="UP000195540">
    <property type="component" value="Chromosome"/>
</dbReference>
<evidence type="ECO:0000313" key="2">
    <source>
        <dbReference type="EMBL" id="ARX36497.1"/>
    </source>
</evidence>
<dbReference type="EMBL" id="CP021694">
    <property type="protein sequence ID" value="ARX36497.1"/>
    <property type="molecule type" value="Genomic_DNA"/>
</dbReference>
<dbReference type="InterPro" id="IPR018873">
    <property type="entry name" value="KilA-N_DNA-bd_domain"/>
</dbReference>
<gene>
    <name evidence="2" type="ORF">AM402_11640</name>
</gene>